<dbReference type="SUPFAM" id="SSF48726">
    <property type="entry name" value="Immunoglobulin"/>
    <property type="match status" value="2"/>
</dbReference>
<keyword evidence="1" id="KW-0812">Transmembrane</keyword>
<keyword evidence="1" id="KW-1133">Transmembrane helix</keyword>
<dbReference type="FunFam" id="2.60.40.10:FF:002431">
    <property type="entry name" value="Si:ch211-222k6.3"/>
    <property type="match status" value="1"/>
</dbReference>
<keyword evidence="4" id="KW-1185">Reference proteome</keyword>
<dbReference type="InterPro" id="IPR013783">
    <property type="entry name" value="Ig-like_fold"/>
</dbReference>
<dbReference type="OrthoDB" id="8741746at2759"/>
<dbReference type="SMART" id="SM00409">
    <property type="entry name" value="IG"/>
    <property type="match status" value="2"/>
</dbReference>
<protein>
    <submittedName>
        <fullName evidence="5">Hepatocyte cell adhesion molecule-like</fullName>
    </submittedName>
</protein>
<dbReference type="GeneID" id="113039488"/>
<dbReference type="InterPro" id="IPR007110">
    <property type="entry name" value="Ig-like_dom"/>
</dbReference>
<evidence type="ECO:0000256" key="2">
    <source>
        <dbReference type="SAM" id="SignalP"/>
    </source>
</evidence>
<dbReference type="PANTHER" id="PTHR21063:SF4">
    <property type="entry name" value="CD48 ANTIGEN-RELATED"/>
    <property type="match status" value="1"/>
</dbReference>
<proteinExistence type="predicted"/>
<evidence type="ECO:0000256" key="1">
    <source>
        <dbReference type="SAM" id="Phobius"/>
    </source>
</evidence>
<dbReference type="InterPro" id="IPR036179">
    <property type="entry name" value="Ig-like_dom_sf"/>
</dbReference>
<dbReference type="Pfam" id="PF07686">
    <property type="entry name" value="V-set"/>
    <property type="match status" value="1"/>
</dbReference>
<feature type="chain" id="PRO_5027908332" evidence="2">
    <location>
        <begin position="24"/>
        <end position="313"/>
    </location>
</feature>
<feature type="signal peptide" evidence="2">
    <location>
        <begin position="1"/>
        <end position="23"/>
    </location>
</feature>
<accession>A0A6P6IZH3</accession>
<gene>
    <name evidence="5" type="primary">LOC113039488</name>
</gene>
<dbReference type="PROSITE" id="PS50835">
    <property type="entry name" value="IG_LIKE"/>
    <property type="match status" value="1"/>
</dbReference>
<evidence type="ECO:0000313" key="5">
    <source>
        <dbReference type="RefSeq" id="XP_026053170.1"/>
    </source>
</evidence>
<dbReference type="InterPro" id="IPR003599">
    <property type="entry name" value="Ig_sub"/>
</dbReference>
<feature type="domain" description="Ig-like" evidence="3">
    <location>
        <begin position="131"/>
        <end position="220"/>
    </location>
</feature>
<dbReference type="KEGG" id="caua:113039488"/>
<dbReference type="Gene3D" id="2.60.40.10">
    <property type="entry name" value="Immunoglobulins"/>
    <property type="match status" value="2"/>
</dbReference>
<sequence>MRITICKIAFLCLFLLTMDGVFGDTDVVSVMEGDSVSLHTDVTEIQREEQILWMFGPKGTRIAEIYKNIIDMFNSNEIFGDRLQLDNQTGSLIIRNTRRTDSGLYKLQIRSDRGNSDKTFSVTVHAPLPVPVISSNSSICSSSSKRSSGQNCSLLCSVLNVSAVTLSWYKGNSLLSSISVSDLSISLSLPLEVEYQENNIYSCVINNPITNQTQHNINITQLCHTCPETGSFVAALISAVVLAMLAIVMCYLYRKYRQSRPKENYFEPSARAAETAQSDDSEVAYAETTFLPNVQNKKHNQTEETIYSTVNGH</sequence>
<dbReference type="RefSeq" id="XP_026053170.1">
    <property type="nucleotide sequence ID" value="XM_026197385.1"/>
</dbReference>
<dbReference type="CDD" id="cd00096">
    <property type="entry name" value="Ig"/>
    <property type="match status" value="1"/>
</dbReference>
<organism evidence="4 5">
    <name type="scientific">Carassius auratus</name>
    <name type="common">Goldfish</name>
    <dbReference type="NCBI Taxonomy" id="7957"/>
    <lineage>
        <taxon>Eukaryota</taxon>
        <taxon>Metazoa</taxon>
        <taxon>Chordata</taxon>
        <taxon>Craniata</taxon>
        <taxon>Vertebrata</taxon>
        <taxon>Euteleostomi</taxon>
        <taxon>Actinopterygii</taxon>
        <taxon>Neopterygii</taxon>
        <taxon>Teleostei</taxon>
        <taxon>Ostariophysi</taxon>
        <taxon>Cypriniformes</taxon>
        <taxon>Cyprinidae</taxon>
        <taxon>Cyprininae</taxon>
        <taxon>Carassius</taxon>
    </lineage>
</organism>
<evidence type="ECO:0000259" key="3">
    <source>
        <dbReference type="PROSITE" id="PS50835"/>
    </source>
</evidence>
<evidence type="ECO:0000313" key="4">
    <source>
        <dbReference type="Proteomes" id="UP000515129"/>
    </source>
</evidence>
<dbReference type="PANTHER" id="PTHR21063">
    <property type="entry name" value="LFA-3"/>
    <property type="match status" value="1"/>
</dbReference>
<dbReference type="Proteomes" id="UP000515129">
    <property type="component" value="Chromosome 22"/>
</dbReference>
<feature type="transmembrane region" description="Helical" evidence="1">
    <location>
        <begin position="232"/>
        <end position="253"/>
    </location>
</feature>
<keyword evidence="2" id="KW-0732">Signal</keyword>
<dbReference type="InterPro" id="IPR013106">
    <property type="entry name" value="Ig_V-set"/>
</dbReference>
<keyword evidence="1" id="KW-0472">Membrane</keyword>
<reference evidence="5" key="1">
    <citation type="submission" date="2025-08" db="UniProtKB">
        <authorList>
            <consortium name="RefSeq"/>
        </authorList>
    </citation>
    <scope>IDENTIFICATION</scope>
    <source>
        <strain evidence="5">Wakin</strain>
        <tissue evidence="5">Muscle</tissue>
    </source>
</reference>
<dbReference type="AlphaFoldDB" id="A0A6P6IZH3"/>
<name>A0A6P6IZH3_CARAU</name>